<dbReference type="Proteomes" id="UP001321473">
    <property type="component" value="Unassembled WGS sequence"/>
</dbReference>
<reference evidence="1 2" key="1">
    <citation type="journal article" date="2023" name="Arcadia Sci">
        <title>De novo assembly of a long-read Amblyomma americanum tick genome.</title>
        <authorList>
            <person name="Chou S."/>
            <person name="Poskanzer K.E."/>
            <person name="Rollins M."/>
            <person name="Thuy-Boun P.S."/>
        </authorList>
    </citation>
    <scope>NUCLEOTIDE SEQUENCE [LARGE SCALE GENOMIC DNA]</scope>
    <source>
        <strain evidence="1">F_SG_1</strain>
        <tissue evidence="1">Salivary glands</tissue>
    </source>
</reference>
<dbReference type="InterPro" id="IPR050314">
    <property type="entry name" value="Glycosyl_Hydrlase_18"/>
</dbReference>
<dbReference type="EMBL" id="JARKHS020021105">
    <property type="protein sequence ID" value="KAK8770472.1"/>
    <property type="molecule type" value="Genomic_DNA"/>
</dbReference>
<organism evidence="1 2">
    <name type="scientific">Amblyomma americanum</name>
    <name type="common">Lone star tick</name>
    <dbReference type="NCBI Taxonomy" id="6943"/>
    <lineage>
        <taxon>Eukaryota</taxon>
        <taxon>Metazoa</taxon>
        <taxon>Ecdysozoa</taxon>
        <taxon>Arthropoda</taxon>
        <taxon>Chelicerata</taxon>
        <taxon>Arachnida</taxon>
        <taxon>Acari</taxon>
        <taxon>Parasitiformes</taxon>
        <taxon>Ixodida</taxon>
        <taxon>Ixodoidea</taxon>
        <taxon>Ixodidae</taxon>
        <taxon>Amblyomminae</taxon>
        <taxon>Amblyomma</taxon>
    </lineage>
</organism>
<sequence length="353" mass="39181">MRNSSGQVVNVCCVSTAGLPRKGAFLAGEGLDMGLESETGFETGTCKDFHPLASSVPVYAELSFVNTGDFVPYRTKAVSANAIFCVYQNDVFLRFPKLRYRVVDVPGAYCTHLIYHSAGVTADGSIYSKDPTFDEAYQARIHILLLFRVEFTALACDSVFFSFVSRKFSTCNIRGRPMKKIQAKKKTGPTVQEVLRRLKHEVPREHRQRLCFSVSLKAQHWTLRSSGAFHLGSPARKAAPATGGSQAQGLVEYPLVCKYMLRDSLDAEGLCNYAVRFRDFVTYEGTKSLPVKLSRMRRDMGTPGLCLAVWDLAFDDFKGDCGMSRSPLLRAINKALSSRTKPWMAFRASADNG</sequence>
<evidence type="ECO:0000313" key="1">
    <source>
        <dbReference type="EMBL" id="KAK8770472.1"/>
    </source>
</evidence>
<comment type="caution">
    <text evidence="1">The sequence shown here is derived from an EMBL/GenBank/DDBJ whole genome shotgun (WGS) entry which is preliminary data.</text>
</comment>
<dbReference type="GO" id="GO:0008061">
    <property type="term" value="F:chitin binding"/>
    <property type="evidence" value="ECO:0007669"/>
    <property type="project" value="TreeGrafter"/>
</dbReference>
<keyword evidence="2" id="KW-1185">Reference proteome</keyword>
<dbReference type="GO" id="GO:0006032">
    <property type="term" value="P:chitin catabolic process"/>
    <property type="evidence" value="ECO:0007669"/>
    <property type="project" value="TreeGrafter"/>
</dbReference>
<proteinExistence type="predicted"/>
<dbReference type="AlphaFoldDB" id="A0AAQ4E749"/>
<accession>A0AAQ4E749</accession>
<dbReference type="GO" id="GO:0005576">
    <property type="term" value="C:extracellular region"/>
    <property type="evidence" value="ECO:0007669"/>
    <property type="project" value="TreeGrafter"/>
</dbReference>
<dbReference type="PANTHER" id="PTHR11177">
    <property type="entry name" value="CHITINASE"/>
    <property type="match status" value="1"/>
</dbReference>
<dbReference type="GO" id="GO:0004568">
    <property type="term" value="F:chitinase activity"/>
    <property type="evidence" value="ECO:0007669"/>
    <property type="project" value="TreeGrafter"/>
</dbReference>
<evidence type="ECO:0000313" key="2">
    <source>
        <dbReference type="Proteomes" id="UP001321473"/>
    </source>
</evidence>
<dbReference type="PANTHER" id="PTHR11177:SF144">
    <property type="entry name" value="CHITINASE 5"/>
    <property type="match status" value="1"/>
</dbReference>
<gene>
    <name evidence="1" type="ORF">V5799_013062</name>
</gene>
<protein>
    <submittedName>
        <fullName evidence="1">Uncharacterized protein</fullName>
    </submittedName>
</protein>
<name>A0AAQ4E749_AMBAM</name>